<protein>
    <submittedName>
        <fullName evidence="1">11389_t:CDS:1</fullName>
    </submittedName>
</protein>
<gene>
    <name evidence="1" type="ORF">DHETER_LOCUS3456</name>
</gene>
<dbReference type="Proteomes" id="UP000789702">
    <property type="component" value="Unassembled WGS sequence"/>
</dbReference>
<proteinExistence type="predicted"/>
<organism evidence="1 2">
    <name type="scientific">Dentiscutata heterogama</name>
    <dbReference type="NCBI Taxonomy" id="1316150"/>
    <lineage>
        <taxon>Eukaryota</taxon>
        <taxon>Fungi</taxon>
        <taxon>Fungi incertae sedis</taxon>
        <taxon>Mucoromycota</taxon>
        <taxon>Glomeromycotina</taxon>
        <taxon>Glomeromycetes</taxon>
        <taxon>Diversisporales</taxon>
        <taxon>Gigasporaceae</taxon>
        <taxon>Dentiscutata</taxon>
    </lineage>
</organism>
<keyword evidence="2" id="KW-1185">Reference proteome</keyword>
<feature type="non-terminal residue" evidence="1">
    <location>
        <position position="1"/>
    </location>
</feature>
<evidence type="ECO:0000313" key="2">
    <source>
        <dbReference type="Proteomes" id="UP000789702"/>
    </source>
</evidence>
<accession>A0ACA9L5Z4</accession>
<sequence>KILTATVVRLYVAYPNPDAWTYSNLMGAVAFVKDQEKNSFFFRLVDLMNNQGILWEQELYKDFKYSQECPFFHTFCTEDYFAAFSFANENEAKIFYKKVMNREKLSAKKNQKNSKSGGLFGTKKSSKKGKIDKESISKPTDFRHLGHIGFNPDTGFDVQNIDPQWKSLFDQLGELGVSQELIKQNAEYIMKYVDDKGGIKKVNKPTKPTTGKSTPGAAKKTPPPPPPSRRPGSSPPVKAKAKSPPPPPPARRSVVNNQSNNYISSKQQSPPSSPKQPIPPPTLKQTTSHLPLPPPLPVLSVNKTAQPSPASNIHKPVQPLPVSSVNKTIQSPPISNINKNPQPPPVQKPVQPPPVQVAPPPPPPPVRPPTAQNEPPPLPPARVQTHAPPRQPTSAVPPPPPPLPPTSDGAPPPPPPASRTVPPPPPPPPTSGGVPPPPPPPPTSGGVPPPPPPPPTSGGAPPPPPPPPPNATSMPPATNGRANLLAEIRNVGGASKAGLKPVGEPVRRSTIPDEPQSPTTGGSDLASALANALLNRGAAIHGDSDEDEDDDDDDWDD</sequence>
<evidence type="ECO:0000313" key="1">
    <source>
        <dbReference type="EMBL" id="CAG8510991.1"/>
    </source>
</evidence>
<comment type="caution">
    <text evidence="1">The sequence shown here is derived from an EMBL/GenBank/DDBJ whole genome shotgun (WGS) entry which is preliminary data.</text>
</comment>
<reference evidence="1" key="1">
    <citation type="submission" date="2021-06" db="EMBL/GenBank/DDBJ databases">
        <authorList>
            <person name="Kallberg Y."/>
            <person name="Tangrot J."/>
            <person name="Rosling A."/>
        </authorList>
    </citation>
    <scope>NUCLEOTIDE SEQUENCE</scope>
    <source>
        <strain evidence="1">IL203A</strain>
    </source>
</reference>
<name>A0ACA9L5Z4_9GLOM</name>
<dbReference type="EMBL" id="CAJVPU010002981">
    <property type="protein sequence ID" value="CAG8510991.1"/>
    <property type="molecule type" value="Genomic_DNA"/>
</dbReference>